<keyword evidence="7" id="KW-0272">Extracellular matrix</keyword>
<comment type="similarity">
    <text evidence="4 15">Belongs to the GMC oxidoreductase family.</text>
</comment>
<comment type="subunit">
    <text evidence="5">Homodimer.</text>
</comment>
<comment type="subcellular location">
    <subcellularLocation>
        <location evidence="2">Secreted</location>
        <location evidence="2">Cell wall</location>
    </subcellularLocation>
    <subcellularLocation>
        <location evidence="3">Secreted</location>
        <location evidence="3">Extracellular space</location>
        <location evidence="3">Extracellular matrix</location>
    </subcellularLocation>
</comment>
<evidence type="ECO:0000256" key="6">
    <source>
        <dbReference type="ARBA" id="ARBA00022512"/>
    </source>
</evidence>
<comment type="cofactor">
    <cofactor evidence="1 14">
        <name>FAD</name>
        <dbReference type="ChEBI" id="CHEBI:57692"/>
    </cofactor>
</comment>
<evidence type="ECO:0000256" key="15">
    <source>
        <dbReference type="RuleBase" id="RU003968"/>
    </source>
</evidence>
<dbReference type="Pfam" id="PF05199">
    <property type="entry name" value="GMC_oxred_C"/>
    <property type="match status" value="1"/>
</dbReference>
<dbReference type="EC" id="1.1.3.4" evidence="12"/>
<keyword evidence="19" id="KW-1185">Reference proteome</keyword>
<dbReference type="Gene3D" id="3.50.50.60">
    <property type="entry name" value="FAD/NAD(P)-binding domain"/>
    <property type="match status" value="1"/>
</dbReference>
<feature type="binding site" evidence="14">
    <location>
        <position position="572"/>
    </location>
    <ligand>
        <name>FAD</name>
        <dbReference type="ChEBI" id="CHEBI:57692"/>
    </ligand>
</feature>
<dbReference type="PROSITE" id="PS00623">
    <property type="entry name" value="GMC_OXRED_1"/>
    <property type="match status" value="1"/>
</dbReference>
<feature type="domain" description="Glucose-methanol-choline oxidoreductase N-terminal" evidence="17">
    <location>
        <begin position="313"/>
        <end position="327"/>
    </location>
</feature>
<keyword evidence="6" id="KW-0134">Cell wall</keyword>
<feature type="domain" description="Glucose-methanol-choline oxidoreductase N-terminal" evidence="16">
    <location>
        <begin position="120"/>
        <end position="143"/>
    </location>
</feature>
<dbReference type="GO" id="GO:0046562">
    <property type="term" value="F:beta-D-glucose oxidase activity"/>
    <property type="evidence" value="ECO:0007669"/>
    <property type="project" value="UniProtKB-EC"/>
</dbReference>
<evidence type="ECO:0000256" key="3">
    <source>
        <dbReference type="ARBA" id="ARBA00004498"/>
    </source>
</evidence>
<dbReference type="SUPFAM" id="SSF51905">
    <property type="entry name" value="FAD/NAD(P)-binding domain"/>
    <property type="match status" value="1"/>
</dbReference>
<evidence type="ECO:0000256" key="14">
    <source>
        <dbReference type="PIRSR" id="PIRSR000137-2"/>
    </source>
</evidence>
<dbReference type="InterPro" id="IPR036188">
    <property type="entry name" value="FAD/NAD-bd_sf"/>
</dbReference>
<evidence type="ECO:0000259" key="16">
    <source>
        <dbReference type="PROSITE" id="PS00623"/>
    </source>
</evidence>
<evidence type="ECO:0000256" key="11">
    <source>
        <dbReference type="ARBA" id="ARBA00049435"/>
    </source>
</evidence>
<reference evidence="18 19" key="1">
    <citation type="submission" date="2019-04" db="EMBL/GenBank/DDBJ databases">
        <title>Friends and foes A comparative genomics study of 23 Aspergillus species from section Flavi.</title>
        <authorList>
            <consortium name="DOE Joint Genome Institute"/>
            <person name="Kjaerbolling I."/>
            <person name="Vesth T."/>
            <person name="Frisvad J.C."/>
            <person name="Nybo J.L."/>
            <person name="Theobald S."/>
            <person name="Kildgaard S."/>
            <person name="Isbrandt T."/>
            <person name="Kuo A."/>
            <person name="Sato A."/>
            <person name="Lyhne E.K."/>
            <person name="Kogle M.E."/>
            <person name="Wiebenga A."/>
            <person name="Kun R.S."/>
            <person name="Lubbers R.J."/>
            <person name="Makela M.R."/>
            <person name="Barry K."/>
            <person name="Chovatia M."/>
            <person name="Clum A."/>
            <person name="Daum C."/>
            <person name="Haridas S."/>
            <person name="He G."/>
            <person name="LaButti K."/>
            <person name="Lipzen A."/>
            <person name="Mondo S."/>
            <person name="Riley R."/>
            <person name="Salamov A."/>
            <person name="Simmons B.A."/>
            <person name="Magnuson J.K."/>
            <person name="Henrissat B."/>
            <person name="Mortensen U.H."/>
            <person name="Larsen T.O."/>
            <person name="Devries R.P."/>
            <person name="Grigoriev I.V."/>
            <person name="Machida M."/>
            <person name="Baker S.E."/>
            <person name="Andersen M.R."/>
        </authorList>
    </citation>
    <scope>NUCLEOTIDE SEQUENCE [LARGE SCALE GENOMIC DNA]</scope>
    <source>
        <strain evidence="18 19">CBS 151.66</strain>
    </source>
</reference>
<feature type="active site" description="Proton donor" evidence="13">
    <location>
        <position position="539"/>
    </location>
</feature>
<feature type="binding site" evidence="14">
    <location>
        <begin position="538"/>
        <end position="539"/>
    </location>
    <ligand>
        <name>FAD</name>
        <dbReference type="ChEBI" id="CHEBI:57692"/>
    </ligand>
</feature>
<keyword evidence="10" id="KW-0560">Oxidoreductase</keyword>
<evidence type="ECO:0000256" key="12">
    <source>
        <dbReference type="ARBA" id="ARBA00049722"/>
    </source>
</evidence>
<dbReference type="Pfam" id="PF00732">
    <property type="entry name" value="GMC_oxred_N"/>
    <property type="match status" value="1"/>
</dbReference>
<dbReference type="OrthoDB" id="269227at2759"/>
<evidence type="ECO:0000256" key="10">
    <source>
        <dbReference type="ARBA" id="ARBA00023002"/>
    </source>
</evidence>
<evidence type="ECO:0000259" key="17">
    <source>
        <dbReference type="PROSITE" id="PS00624"/>
    </source>
</evidence>
<proteinExistence type="inferred from homology"/>
<evidence type="ECO:0000256" key="2">
    <source>
        <dbReference type="ARBA" id="ARBA00004191"/>
    </source>
</evidence>
<dbReference type="PROSITE" id="PS00624">
    <property type="entry name" value="GMC_OXRED_2"/>
    <property type="match status" value="1"/>
</dbReference>
<dbReference type="GO" id="GO:0050660">
    <property type="term" value="F:flavin adenine dinucleotide binding"/>
    <property type="evidence" value="ECO:0007669"/>
    <property type="project" value="InterPro"/>
</dbReference>
<dbReference type="PIRSF" id="PIRSF000137">
    <property type="entry name" value="Alcohol_oxidase"/>
    <property type="match status" value="1"/>
</dbReference>
<evidence type="ECO:0000256" key="13">
    <source>
        <dbReference type="PIRSR" id="PIRSR000137-1"/>
    </source>
</evidence>
<evidence type="ECO:0000256" key="5">
    <source>
        <dbReference type="ARBA" id="ARBA00011738"/>
    </source>
</evidence>
<evidence type="ECO:0000313" key="18">
    <source>
        <dbReference type="EMBL" id="KAB8073167.1"/>
    </source>
</evidence>
<evidence type="ECO:0000256" key="1">
    <source>
        <dbReference type="ARBA" id="ARBA00001974"/>
    </source>
</evidence>
<name>A0A5N5WZI4_9EURO</name>
<dbReference type="SUPFAM" id="SSF54373">
    <property type="entry name" value="FAD-linked reductases, C-terminal domain"/>
    <property type="match status" value="1"/>
</dbReference>
<keyword evidence="8 15" id="KW-0285">Flavoprotein</keyword>
<gene>
    <name evidence="18" type="ORF">BDV29DRAFT_191958</name>
</gene>
<dbReference type="InterPro" id="IPR012132">
    <property type="entry name" value="GMC_OxRdtase"/>
</dbReference>
<accession>A0A5N5WZI4</accession>
<dbReference type="Gene3D" id="3.30.560.10">
    <property type="entry name" value="Glucose Oxidase, domain 3"/>
    <property type="match status" value="1"/>
</dbReference>
<dbReference type="InterPro" id="IPR007867">
    <property type="entry name" value="GMC_OxRtase_C"/>
</dbReference>
<dbReference type="PANTHER" id="PTHR11552">
    <property type="entry name" value="GLUCOSE-METHANOL-CHOLINE GMC OXIDOREDUCTASE"/>
    <property type="match status" value="1"/>
</dbReference>
<dbReference type="InterPro" id="IPR000172">
    <property type="entry name" value="GMC_OxRdtase_N"/>
</dbReference>
<evidence type="ECO:0000256" key="4">
    <source>
        <dbReference type="ARBA" id="ARBA00010790"/>
    </source>
</evidence>
<keyword evidence="9 14" id="KW-0274">FAD</keyword>
<evidence type="ECO:0000256" key="9">
    <source>
        <dbReference type="ARBA" id="ARBA00022827"/>
    </source>
</evidence>
<dbReference type="AlphaFoldDB" id="A0A5N5WZI4"/>
<dbReference type="PANTHER" id="PTHR11552:SF201">
    <property type="entry name" value="GLUCOSE-METHANOL-CHOLINE OXIDOREDUCTASE N-TERMINAL DOMAIN-CONTAINING PROTEIN"/>
    <property type="match status" value="1"/>
</dbReference>
<keyword evidence="7" id="KW-0964">Secreted</keyword>
<feature type="active site" description="Proton acceptor" evidence="13">
    <location>
        <position position="582"/>
    </location>
</feature>
<dbReference type="InterPro" id="IPR027424">
    <property type="entry name" value="Glucose_Oxidase_domain_2"/>
</dbReference>
<protein>
    <recommendedName>
        <fullName evidence="12">glucose oxidase</fullName>
        <ecNumber evidence="12">1.1.3.4</ecNumber>
    </recommendedName>
</protein>
<dbReference type="EMBL" id="ML732232">
    <property type="protein sequence ID" value="KAB8073167.1"/>
    <property type="molecule type" value="Genomic_DNA"/>
</dbReference>
<evidence type="ECO:0000256" key="8">
    <source>
        <dbReference type="ARBA" id="ARBA00022630"/>
    </source>
</evidence>
<evidence type="ECO:0000256" key="7">
    <source>
        <dbReference type="ARBA" id="ARBA00022530"/>
    </source>
</evidence>
<sequence length="605" mass="66338">MKSATFNPLLFTLAAAQNYTLAKHFDVQSSLLTNPHEVSGETFDYVIAGGGLAGLTVATKLTENPDIKVLVIEKGYYESNCGSIVEDLNTYGDIFGTNVDQAYQTVPLSINNRTELIRSGNGLGGSTLINGGSWTCPDKVQIDSWEKVFGNEGWNWESLFEYMKKAENSRPPNEAQIAAGHSYNPACHGTNGTVSAGPRDTGERWSPIMKALMNTASERGVPTQKDFHCGHPRGVSMIPNAVHEDQTRSDTAREWLLPNHERPNLKVLTGQTAGKVLLNKTESGAKATGLNFGTHRNVNFNVYAKHEVLLAAGSAISPLILEWSGIGLKNVLDAAGVEQVVDLPVGLNMQDQTTTNVRSYAQASGDGQGQAVYFASFNETFGDDAPQAIELLNSKLDEWAEETVRNGGFHNVTALKIQYVNYRDWLLNEDVAFAELFLDTMGKISFDLWDLIPFTRGSVHILASDPYLHRYANDPKFFLNEFDILGQAAASKLAREISNSGEMKKYFAGESVPGNKLAYDASLEQWTDYVKQNFRANWHAVSSCSMMARELGGVVDSAARVYDVENLRVIDGSIPPTQVSSHVMTVFYGMALKLADTILADYSKK</sequence>
<comment type="catalytic activity">
    <reaction evidence="11">
        <text>beta-D-glucose + O2 = D-glucono-1,5-lactone + H2O2</text>
        <dbReference type="Rhea" id="RHEA:11428"/>
        <dbReference type="ChEBI" id="CHEBI:15379"/>
        <dbReference type="ChEBI" id="CHEBI:15903"/>
        <dbReference type="ChEBI" id="CHEBI:16217"/>
        <dbReference type="ChEBI" id="CHEBI:16240"/>
        <dbReference type="EC" id="1.1.3.4"/>
    </reaction>
    <physiologicalReaction direction="left-to-right" evidence="11">
        <dbReference type="Rhea" id="RHEA:11429"/>
    </physiologicalReaction>
</comment>
<dbReference type="Proteomes" id="UP000326565">
    <property type="component" value="Unassembled WGS sequence"/>
</dbReference>
<organism evidence="18 19">
    <name type="scientific">Aspergillus leporis</name>
    <dbReference type="NCBI Taxonomy" id="41062"/>
    <lineage>
        <taxon>Eukaryota</taxon>
        <taxon>Fungi</taxon>
        <taxon>Dikarya</taxon>
        <taxon>Ascomycota</taxon>
        <taxon>Pezizomycotina</taxon>
        <taxon>Eurotiomycetes</taxon>
        <taxon>Eurotiomycetidae</taxon>
        <taxon>Eurotiales</taxon>
        <taxon>Aspergillaceae</taxon>
        <taxon>Aspergillus</taxon>
        <taxon>Aspergillus subgen. Circumdati</taxon>
    </lineage>
</organism>
<evidence type="ECO:0000313" key="19">
    <source>
        <dbReference type="Proteomes" id="UP000326565"/>
    </source>
</evidence>
<dbReference type="Gene3D" id="4.10.450.10">
    <property type="entry name" value="Glucose Oxidase, domain 2"/>
    <property type="match status" value="1"/>
</dbReference>